<evidence type="ECO:0000313" key="3">
    <source>
        <dbReference type="Proteomes" id="UP000054018"/>
    </source>
</evidence>
<dbReference type="EMBL" id="KN833723">
    <property type="protein sequence ID" value="KIK23773.1"/>
    <property type="molecule type" value="Genomic_DNA"/>
</dbReference>
<name>A0A0C9ZVS1_9AGAM</name>
<evidence type="ECO:0000313" key="2">
    <source>
        <dbReference type="EMBL" id="KIK23773.1"/>
    </source>
</evidence>
<sequence>MQWSVDVTEHAHVTEIKNPACTGNNQNYYAQIARHLDRSDKCFRFDLATGIVSFNNSYPDDNDDDLADDDHEPNDKKSCTIFYHSPMRKIVDYFKIAGVLGDETSPHPKCTFMSCTTAIHVATKPHLHMTIDDAAALFDLPDLRPAICDYLDRCVNSIDHHITGRRHASLNCGLPLDKIQIWTKVHIQVRNYHNPGMVEPTQTMNVTPPSQEHPRGLYDSAVFSPSAESDWPAQGLNGEQVYRYLVQRAEQISRAHDCSTSTCLPHAWY</sequence>
<accession>A0A0C9ZVS1</accession>
<dbReference type="Proteomes" id="UP000054018">
    <property type="component" value="Unassembled WGS sequence"/>
</dbReference>
<reference evidence="2 3" key="1">
    <citation type="submission" date="2014-04" db="EMBL/GenBank/DDBJ databases">
        <authorList>
            <consortium name="DOE Joint Genome Institute"/>
            <person name="Kuo A."/>
            <person name="Kohler A."/>
            <person name="Costa M.D."/>
            <person name="Nagy L.G."/>
            <person name="Floudas D."/>
            <person name="Copeland A."/>
            <person name="Barry K.W."/>
            <person name="Cichocki N."/>
            <person name="Veneault-Fourrey C."/>
            <person name="LaButti K."/>
            <person name="Lindquist E.A."/>
            <person name="Lipzen A."/>
            <person name="Lundell T."/>
            <person name="Morin E."/>
            <person name="Murat C."/>
            <person name="Sun H."/>
            <person name="Tunlid A."/>
            <person name="Henrissat B."/>
            <person name="Grigoriev I.V."/>
            <person name="Hibbett D.S."/>
            <person name="Martin F."/>
            <person name="Nordberg H.P."/>
            <person name="Cantor M.N."/>
            <person name="Hua S.X."/>
        </authorList>
    </citation>
    <scope>NUCLEOTIDE SEQUENCE [LARGE SCALE GENOMIC DNA]</scope>
    <source>
        <strain evidence="2 3">441</strain>
    </source>
</reference>
<dbReference type="AlphaFoldDB" id="A0A0C9ZVS1"/>
<feature type="domain" description="DUF6830" evidence="1">
    <location>
        <begin position="92"/>
        <end position="242"/>
    </location>
</feature>
<organism evidence="2 3">
    <name type="scientific">Pisolithus microcarpus 441</name>
    <dbReference type="NCBI Taxonomy" id="765257"/>
    <lineage>
        <taxon>Eukaryota</taxon>
        <taxon>Fungi</taxon>
        <taxon>Dikarya</taxon>
        <taxon>Basidiomycota</taxon>
        <taxon>Agaricomycotina</taxon>
        <taxon>Agaricomycetes</taxon>
        <taxon>Agaricomycetidae</taxon>
        <taxon>Boletales</taxon>
        <taxon>Sclerodermatineae</taxon>
        <taxon>Pisolithaceae</taxon>
        <taxon>Pisolithus</taxon>
    </lineage>
</organism>
<evidence type="ECO:0000259" key="1">
    <source>
        <dbReference type="Pfam" id="PF20722"/>
    </source>
</evidence>
<dbReference type="InterPro" id="IPR049233">
    <property type="entry name" value="DUF6830"/>
</dbReference>
<keyword evidence="3" id="KW-1185">Reference proteome</keyword>
<gene>
    <name evidence="2" type="ORF">PISMIDRAFT_99987</name>
</gene>
<dbReference type="HOGENOM" id="CLU_064991_0_0_1"/>
<protein>
    <recommendedName>
        <fullName evidence="1">DUF6830 domain-containing protein</fullName>
    </recommendedName>
</protein>
<proteinExistence type="predicted"/>
<dbReference type="Pfam" id="PF20722">
    <property type="entry name" value="DUF6830"/>
    <property type="match status" value="1"/>
</dbReference>
<reference evidence="3" key="2">
    <citation type="submission" date="2015-01" db="EMBL/GenBank/DDBJ databases">
        <title>Evolutionary Origins and Diversification of the Mycorrhizal Mutualists.</title>
        <authorList>
            <consortium name="DOE Joint Genome Institute"/>
            <consortium name="Mycorrhizal Genomics Consortium"/>
            <person name="Kohler A."/>
            <person name="Kuo A."/>
            <person name="Nagy L.G."/>
            <person name="Floudas D."/>
            <person name="Copeland A."/>
            <person name="Barry K.W."/>
            <person name="Cichocki N."/>
            <person name="Veneault-Fourrey C."/>
            <person name="LaButti K."/>
            <person name="Lindquist E.A."/>
            <person name="Lipzen A."/>
            <person name="Lundell T."/>
            <person name="Morin E."/>
            <person name="Murat C."/>
            <person name="Riley R."/>
            <person name="Ohm R."/>
            <person name="Sun H."/>
            <person name="Tunlid A."/>
            <person name="Henrissat B."/>
            <person name="Grigoriev I.V."/>
            <person name="Hibbett D.S."/>
            <person name="Martin F."/>
        </authorList>
    </citation>
    <scope>NUCLEOTIDE SEQUENCE [LARGE SCALE GENOMIC DNA]</scope>
    <source>
        <strain evidence="3">441</strain>
    </source>
</reference>